<evidence type="ECO:0000313" key="4">
    <source>
        <dbReference type="Proteomes" id="UP001310890"/>
    </source>
</evidence>
<evidence type="ECO:0000256" key="2">
    <source>
        <dbReference type="SAM" id="Phobius"/>
    </source>
</evidence>
<reference evidence="3" key="1">
    <citation type="submission" date="2023-08" db="EMBL/GenBank/DDBJ databases">
        <title>Black Yeasts Isolated from many extreme environments.</title>
        <authorList>
            <person name="Coleine C."/>
            <person name="Stajich J.E."/>
            <person name="Selbmann L."/>
        </authorList>
    </citation>
    <scope>NUCLEOTIDE SEQUENCE</scope>
    <source>
        <strain evidence="3">CCFEE 5401</strain>
    </source>
</reference>
<keyword evidence="2" id="KW-0472">Membrane</keyword>
<protein>
    <submittedName>
        <fullName evidence="3">Uncharacterized protein</fullName>
    </submittedName>
</protein>
<name>A0AAN7YIZ7_9PEZI</name>
<feature type="region of interest" description="Disordered" evidence="1">
    <location>
        <begin position="303"/>
        <end position="337"/>
    </location>
</feature>
<proteinExistence type="predicted"/>
<feature type="transmembrane region" description="Helical" evidence="2">
    <location>
        <begin position="141"/>
        <end position="164"/>
    </location>
</feature>
<organism evidence="3 4">
    <name type="scientific">Meristemomyces frigidus</name>
    <dbReference type="NCBI Taxonomy" id="1508187"/>
    <lineage>
        <taxon>Eukaryota</taxon>
        <taxon>Fungi</taxon>
        <taxon>Dikarya</taxon>
        <taxon>Ascomycota</taxon>
        <taxon>Pezizomycotina</taxon>
        <taxon>Dothideomycetes</taxon>
        <taxon>Dothideomycetidae</taxon>
        <taxon>Mycosphaerellales</taxon>
        <taxon>Teratosphaeriaceae</taxon>
        <taxon>Meristemomyces</taxon>
    </lineage>
</organism>
<dbReference type="AlphaFoldDB" id="A0AAN7YIZ7"/>
<feature type="transmembrane region" description="Helical" evidence="2">
    <location>
        <begin position="256"/>
        <end position="278"/>
    </location>
</feature>
<keyword evidence="2" id="KW-0812">Transmembrane</keyword>
<comment type="caution">
    <text evidence="3">The sequence shown here is derived from an EMBL/GenBank/DDBJ whole genome shotgun (WGS) entry which is preliminary data.</text>
</comment>
<gene>
    <name evidence="3" type="ORF">LTR62_005838</name>
</gene>
<keyword evidence="2" id="KW-1133">Transmembrane helix</keyword>
<dbReference type="Proteomes" id="UP001310890">
    <property type="component" value="Unassembled WGS sequence"/>
</dbReference>
<feature type="transmembrane region" description="Helical" evidence="2">
    <location>
        <begin position="184"/>
        <end position="206"/>
    </location>
</feature>
<feature type="transmembrane region" description="Helical" evidence="2">
    <location>
        <begin position="227"/>
        <end position="250"/>
    </location>
</feature>
<feature type="transmembrane region" description="Helical" evidence="2">
    <location>
        <begin position="60"/>
        <end position="79"/>
    </location>
</feature>
<accession>A0AAN7YIZ7</accession>
<feature type="transmembrane region" description="Helical" evidence="2">
    <location>
        <begin position="114"/>
        <end position="134"/>
    </location>
</feature>
<sequence length="410" mass="44972">MSTARNVTGSPDDYVRLLEGEEGLILALAITDLAILAISLCLKLYLTYRRIAQEGTPSKPILTADAFWLAAHVFGFIYIGTRISTLKDLTDGHESKLTDAERAAVANVNEFCQVIFIITLYLSFASVLCTVLLVRRLAKQLWVYIAPAVVTVIGLLLATLPLIGCKPLSLFLHLKTDCTSLPSRLLPSMIILMLCEVAVSSYWPYFVYRQQQWRAKAATTTGKPWPVVPFFLRFLIVGALIGYIDIHYMINTDGWVYSSTFYCELLALLFSLTATTSISMSKALGKFSFGGIAYTEDPRTRSYGLSGNGHGSNSGTRGAVGTPIQSQTAEEGAAARRRTLPSRDWTGWGAQATTVKNFVGSNMNTRSGSNESEREILGNTISRRVEIDIHEESTISAKSHASRDSRVGSL</sequence>
<evidence type="ECO:0000313" key="3">
    <source>
        <dbReference type="EMBL" id="KAK5110486.1"/>
    </source>
</evidence>
<dbReference type="EMBL" id="JAVRRL010000049">
    <property type="protein sequence ID" value="KAK5110486.1"/>
    <property type="molecule type" value="Genomic_DNA"/>
</dbReference>
<evidence type="ECO:0000256" key="1">
    <source>
        <dbReference type="SAM" id="MobiDB-lite"/>
    </source>
</evidence>
<feature type="transmembrane region" description="Helical" evidence="2">
    <location>
        <begin position="24"/>
        <end position="48"/>
    </location>
</feature>